<dbReference type="EMBL" id="AP022569">
    <property type="protein sequence ID" value="BBX44944.1"/>
    <property type="molecule type" value="Genomic_DNA"/>
</dbReference>
<dbReference type="KEGG" id="mcoo:MCOO_09590"/>
<sequence length="324" mass="35022">MDVAATIATYAAFLGVWVEQYEPITWAEQLIETAQAVDHPRLAFLYVLAAQCWTTGRIETAVRYTEAAQQLVIGSGGREVPFGFAGVLGSAYLAVGQPERWAQLCRAQLARGRDAHAFTRTSLVLALAFGRCDDGARAAANGVIDAAEATDNPYVLSFALYAYGLAFRDPDPAGALNALRRGLMIAQDSGNRYDESLLTSTLSQFEAEYGDPLTALDYFTVAIRNYHDAGNTTLIRSALAILAALVDRLGRYEPAATIAGFAISPLTTMALPEFNSTITHLREVLGDPIYESLARKGETMTTAAMATYAYDQIDQARAGLEDPR</sequence>
<gene>
    <name evidence="1" type="ORF">MCOO_09590</name>
</gene>
<evidence type="ECO:0000313" key="1">
    <source>
        <dbReference type="EMBL" id="BBX44944.1"/>
    </source>
</evidence>
<accession>A0A7I7KT36</accession>
<dbReference type="RefSeq" id="WP_163775320.1">
    <property type="nucleotide sequence ID" value="NZ_AP022569.1"/>
</dbReference>
<protein>
    <submittedName>
        <fullName evidence="1">Uncharacterized protein</fullName>
    </submittedName>
</protein>
<organism evidence="1 2">
    <name type="scientific">Mycobacterium cookii</name>
    <dbReference type="NCBI Taxonomy" id="1775"/>
    <lineage>
        <taxon>Bacteria</taxon>
        <taxon>Bacillati</taxon>
        <taxon>Actinomycetota</taxon>
        <taxon>Actinomycetes</taxon>
        <taxon>Mycobacteriales</taxon>
        <taxon>Mycobacteriaceae</taxon>
        <taxon>Mycobacterium</taxon>
    </lineage>
</organism>
<proteinExistence type="predicted"/>
<name>A0A7I7KT36_9MYCO</name>
<evidence type="ECO:0000313" key="2">
    <source>
        <dbReference type="Proteomes" id="UP000465866"/>
    </source>
</evidence>
<dbReference type="AlphaFoldDB" id="A0A7I7KT36"/>
<dbReference type="Proteomes" id="UP000465866">
    <property type="component" value="Chromosome"/>
</dbReference>
<dbReference type="Gene3D" id="1.25.40.10">
    <property type="entry name" value="Tetratricopeptide repeat domain"/>
    <property type="match status" value="1"/>
</dbReference>
<dbReference type="SUPFAM" id="SSF48452">
    <property type="entry name" value="TPR-like"/>
    <property type="match status" value="1"/>
</dbReference>
<keyword evidence="2" id="KW-1185">Reference proteome</keyword>
<reference evidence="1 2" key="1">
    <citation type="journal article" date="2019" name="Emerg. Microbes Infect.">
        <title>Comprehensive subspecies identification of 175 nontuberculous mycobacteria species based on 7547 genomic profiles.</title>
        <authorList>
            <person name="Matsumoto Y."/>
            <person name="Kinjo T."/>
            <person name="Motooka D."/>
            <person name="Nabeya D."/>
            <person name="Jung N."/>
            <person name="Uechi K."/>
            <person name="Horii T."/>
            <person name="Iida T."/>
            <person name="Fujita J."/>
            <person name="Nakamura S."/>
        </authorList>
    </citation>
    <scope>NUCLEOTIDE SEQUENCE [LARGE SCALE GENOMIC DNA]</scope>
    <source>
        <strain evidence="1 2">JCM 12404</strain>
    </source>
</reference>
<dbReference type="InterPro" id="IPR011990">
    <property type="entry name" value="TPR-like_helical_dom_sf"/>
</dbReference>